<dbReference type="SMART" id="SM00490">
    <property type="entry name" value="HELICc"/>
    <property type="match status" value="1"/>
</dbReference>
<keyword evidence="14" id="KW-1185">Reference proteome</keyword>
<comment type="domain">
    <text evidence="9">The Q motif is unique to and characteristic of the DEAD box family of RNA helicases and controls ATP binding and hydrolysis.</text>
</comment>
<comment type="function">
    <text evidence="9">RNA helicase.</text>
</comment>
<name>A0A8T0MKZ0_PANVG</name>
<dbReference type="GO" id="GO:0016787">
    <property type="term" value="F:hydrolase activity"/>
    <property type="evidence" value="ECO:0007669"/>
    <property type="project" value="UniProtKB-KW"/>
</dbReference>
<dbReference type="InterPro" id="IPR001650">
    <property type="entry name" value="Helicase_C-like"/>
</dbReference>
<protein>
    <recommendedName>
        <fullName evidence="9">ATP-dependent RNA helicase</fullName>
        <ecNumber evidence="9">3.6.4.13</ecNumber>
    </recommendedName>
</protein>
<keyword evidence="2 8" id="KW-0378">Hydrolase</keyword>
<dbReference type="PROSITE" id="PS00039">
    <property type="entry name" value="DEAD_ATP_HELICASE"/>
    <property type="match status" value="1"/>
</dbReference>
<dbReference type="PROSITE" id="PS51194">
    <property type="entry name" value="HELICASE_CTER"/>
    <property type="match status" value="1"/>
</dbReference>
<evidence type="ECO:0000256" key="1">
    <source>
        <dbReference type="ARBA" id="ARBA00022741"/>
    </source>
</evidence>
<dbReference type="PANTHER" id="PTHR24031">
    <property type="entry name" value="RNA HELICASE"/>
    <property type="match status" value="1"/>
</dbReference>
<evidence type="ECO:0000256" key="8">
    <source>
        <dbReference type="RuleBase" id="RU000492"/>
    </source>
</evidence>
<organism evidence="13 14">
    <name type="scientific">Panicum virgatum</name>
    <name type="common">Blackwell switchgrass</name>
    <dbReference type="NCBI Taxonomy" id="38727"/>
    <lineage>
        <taxon>Eukaryota</taxon>
        <taxon>Viridiplantae</taxon>
        <taxon>Streptophyta</taxon>
        <taxon>Embryophyta</taxon>
        <taxon>Tracheophyta</taxon>
        <taxon>Spermatophyta</taxon>
        <taxon>Magnoliopsida</taxon>
        <taxon>Liliopsida</taxon>
        <taxon>Poales</taxon>
        <taxon>Poaceae</taxon>
        <taxon>PACMAD clade</taxon>
        <taxon>Panicoideae</taxon>
        <taxon>Panicodae</taxon>
        <taxon>Paniceae</taxon>
        <taxon>Panicinae</taxon>
        <taxon>Panicum</taxon>
        <taxon>Panicum sect. Hiantes</taxon>
    </lineage>
</organism>
<dbReference type="Pfam" id="PF00271">
    <property type="entry name" value="Helicase_C"/>
    <property type="match status" value="1"/>
</dbReference>
<evidence type="ECO:0000313" key="13">
    <source>
        <dbReference type="EMBL" id="KAG2535959.1"/>
    </source>
</evidence>
<evidence type="ECO:0000256" key="3">
    <source>
        <dbReference type="ARBA" id="ARBA00022806"/>
    </source>
</evidence>
<feature type="domain" description="Helicase ATP-binding" evidence="11">
    <location>
        <begin position="108"/>
        <end position="315"/>
    </location>
</feature>
<keyword evidence="5 9" id="KW-0694">RNA-binding</keyword>
<dbReference type="Proteomes" id="UP000823388">
    <property type="component" value="Chromosome 9N"/>
</dbReference>
<evidence type="ECO:0000256" key="2">
    <source>
        <dbReference type="ARBA" id="ARBA00022801"/>
    </source>
</evidence>
<dbReference type="SMART" id="SM01178">
    <property type="entry name" value="DUF4217"/>
    <property type="match status" value="1"/>
</dbReference>
<dbReference type="GO" id="GO:0005524">
    <property type="term" value="F:ATP binding"/>
    <property type="evidence" value="ECO:0007669"/>
    <property type="project" value="UniProtKB-UniRule"/>
</dbReference>
<feature type="domain" description="Helicase C-terminal" evidence="12">
    <location>
        <begin position="292"/>
        <end position="438"/>
    </location>
</feature>
<feature type="region of interest" description="Disordered" evidence="10">
    <location>
        <begin position="1"/>
        <end position="84"/>
    </location>
</feature>
<dbReference type="GO" id="GO:0003723">
    <property type="term" value="F:RNA binding"/>
    <property type="evidence" value="ECO:0007669"/>
    <property type="project" value="UniProtKB-UniRule"/>
</dbReference>
<evidence type="ECO:0000259" key="12">
    <source>
        <dbReference type="PROSITE" id="PS51194"/>
    </source>
</evidence>
<dbReference type="EC" id="3.6.4.13" evidence="9"/>
<comment type="similarity">
    <text evidence="6">Belongs to the DEAD box helicase family. DDX18/HAS1 subfamily.</text>
</comment>
<evidence type="ECO:0000259" key="11">
    <source>
        <dbReference type="PROSITE" id="PS51192"/>
    </source>
</evidence>
<reference evidence="13 14" key="1">
    <citation type="submission" date="2020-05" db="EMBL/GenBank/DDBJ databases">
        <title>WGS assembly of Panicum virgatum.</title>
        <authorList>
            <person name="Lovell J.T."/>
            <person name="Jenkins J."/>
            <person name="Shu S."/>
            <person name="Juenger T.E."/>
            <person name="Schmutz J."/>
        </authorList>
    </citation>
    <scope>NUCLEOTIDE SEQUENCE [LARGE SCALE GENOMIC DNA]</scope>
    <source>
        <strain evidence="14">cv. AP13</strain>
    </source>
</reference>
<evidence type="ECO:0000256" key="10">
    <source>
        <dbReference type="SAM" id="MobiDB-lite"/>
    </source>
</evidence>
<comment type="catalytic activity">
    <reaction evidence="7 9">
        <text>ATP + H2O = ADP + phosphate + H(+)</text>
        <dbReference type="Rhea" id="RHEA:13065"/>
        <dbReference type="ChEBI" id="CHEBI:15377"/>
        <dbReference type="ChEBI" id="CHEBI:15378"/>
        <dbReference type="ChEBI" id="CHEBI:30616"/>
        <dbReference type="ChEBI" id="CHEBI:43474"/>
        <dbReference type="ChEBI" id="CHEBI:456216"/>
        <dbReference type="EC" id="3.6.4.13"/>
    </reaction>
</comment>
<dbReference type="FunFam" id="3.40.50.300:FF:000379">
    <property type="entry name" value="RNA helicase"/>
    <property type="match status" value="1"/>
</dbReference>
<dbReference type="GO" id="GO:0003724">
    <property type="term" value="F:RNA helicase activity"/>
    <property type="evidence" value="ECO:0007669"/>
    <property type="project" value="UniProtKB-EC"/>
</dbReference>
<evidence type="ECO:0000256" key="6">
    <source>
        <dbReference type="ARBA" id="ARBA00024357"/>
    </source>
</evidence>
<dbReference type="Pfam" id="PF00270">
    <property type="entry name" value="DEAD"/>
    <property type="match status" value="1"/>
</dbReference>
<sequence>MDRKPCTRSAQPSKNPVDALPESGSDEWMQKAKRKGKRKREGGGGMDGTGKDDNLEEEEEKKEEEEEKKEKKKKKTGGEKLKKARGLTAKAIREMNYTHLTEIQARSIPHLMEQSDVMGSARTGSGKTLAFLIPAIELLRSSHFLPRNGTGVIVICPTRELAIQTHNVAKELMKYHSQTLGCVIGGTNMRIATPGRLLDHLRRTSSFNYKSLKCLIIDEADRILEQNFEEDMKQIFKRLPQVEDFANFTFRRNEERQRKLVYVGVDDSEIKPTVECLQQGYCVIPSEKRFLVLYAFLRVIVREKQKVMVFFSSCSSVKFHADLLNFLGIQCDNIHGHLKQQKRTSTFFRFLKEKEGILLCTNVAARGLDIPDVDYIVQYDPPDDPKDYIHRVSRTARGDKGKGSALLFLLPEELKLLIHLQVANISLTEYEFREKRVQKLQPRFEYIVGGNYLLNESAKEAYRSYLLAYNSHSMKDIFDIHRLDLKKVAASFGFKDLPKVSLNLESSALKHRKMRKVHGGWRHGIGPSNPYGRRGGYDRRQLARF</sequence>
<feature type="compositionally biased region" description="Basic residues" evidence="10">
    <location>
        <begin position="31"/>
        <end position="40"/>
    </location>
</feature>
<dbReference type="InterPro" id="IPR025313">
    <property type="entry name" value="SPB4-like_CTE"/>
</dbReference>
<dbReference type="SMART" id="SM00487">
    <property type="entry name" value="DEXDc"/>
    <property type="match status" value="1"/>
</dbReference>
<evidence type="ECO:0000256" key="9">
    <source>
        <dbReference type="RuleBase" id="RU365068"/>
    </source>
</evidence>
<dbReference type="AlphaFoldDB" id="A0A8T0MKZ0"/>
<dbReference type="InterPro" id="IPR000629">
    <property type="entry name" value="RNA-helicase_DEAD-box_CS"/>
</dbReference>
<gene>
    <name evidence="13" type="ORF">PVAP13_9NG151600</name>
</gene>
<dbReference type="Gene3D" id="3.40.50.300">
    <property type="entry name" value="P-loop containing nucleotide triphosphate hydrolases"/>
    <property type="match status" value="2"/>
</dbReference>
<dbReference type="Pfam" id="PF13959">
    <property type="entry name" value="CTE_SPB4"/>
    <property type="match status" value="1"/>
</dbReference>
<feature type="compositionally biased region" description="Acidic residues" evidence="10">
    <location>
        <begin position="54"/>
        <end position="67"/>
    </location>
</feature>
<dbReference type="InterPro" id="IPR011545">
    <property type="entry name" value="DEAD/DEAH_box_helicase_dom"/>
</dbReference>
<dbReference type="PROSITE" id="PS51192">
    <property type="entry name" value="HELICASE_ATP_BIND_1"/>
    <property type="match status" value="1"/>
</dbReference>
<keyword evidence="4 8" id="KW-0067">ATP-binding</keyword>
<dbReference type="InterPro" id="IPR027417">
    <property type="entry name" value="P-loop_NTPase"/>
</dbReference>
<dbReference type="SUPFAM" id="SSF52540">
    <property type="entry name" value="P-loop containing nucleoside triphosphate hydrolases"/>
    <property type="match status" value="1"/>
</dbReference>
<dbReference type="InterPro" id="IPR014001">
    <property type="entry name" value="Helicase_ATP-bd"/>
</dbReference>
<keyword evidence="3 8" id="KW-0347">Helicase</keyword>
<accession>A0A8T0MKZ0</accession>
<keyword evidence="1 8" id="KW-0547">Nucleotide-binding</keyword>
<dbReference type="CDD" id="cd18787">
    <property type="entry name" value="SF2_C_DEAD"/>
    <property type="match status" value="1"/>
</dbReference>
<comment type="caution">
    <text evidence="13">The sequence shown here is derived from an EMBL/GenBank/DDBJ whole genome shotgun (WGS) entry which is preliminary data.</text>
</comment>
<evidence type="ECO:0000313" key="14">
    <source>
        <dbReference type="Proteomes" id="UP000823388"/>
    </source>
</evidence>
<dbReference type="EMBL" id="CM029054">
    <property type="protein sequence ID" value="KAG2535959.1"/>
    <property type="molecule type" value="Genomic_DNA"/>
</dbReference>
<evidence type="ECO:0000256" key="5">
    <source>
        <dbReference type="ARBA" id="ARBA00022884"/>
    </source>
</evidence>
<proteinExistence type="inferred from homology"/>
<evidence type="ECO:0000256" key="4">
    <source>
        <dbReference type="ARBA" id="ARBA00022840"/>
    </source>
</evidence>
<evidence type="ECO:0000256" key="7">
    <source>
        <dbReference type="ARBA" id="ARBA00047984"/>
    </source>
</evidence>